<name>A0A450VYX9_9GAMM</name>
<gene>
    <name evidence="1" type="ORF">BECKLPF1236A_GA0070988_1003022</name>
    <name evidence="2" type="ORF">BECKLPF1236C_GA0070990_1002922</name>
</gene>
<proteinExistence type="predicted"/>
<dbReference type="EMBL" id="CAADFP010000029">
    <property type="protein sequence ID" value="VFK26060.1"/>
    <property type="molecule type" value="Genomic_DNA"/>
</dbReference>
<dbReference type="AlphaFoldDB" id="A0A450VYX9"/>
<sequence>MLYVGSKRSFARGYVISTGGRDLVHLESLPKQKIPRYARNDRRIFLIILPKIFRVRRLNSRFRLQVIFVETNLRPGPQGANIGAVFLVAVRIG</sequence>
<organism evidence="1">
    <name type="scientific">Candidatus Kentrum sp. LPFa</name>
    <dbReference type="NCBI Taxonomy" id="2126335"/>
    <lineage>
        <taxon>Bacteria</taxon>
        <taxon>Pseudomonadati</taxon>
        <taxon>Pseudomonadota</taxon>
        <taxon>Gammaproteobacteria</taxon>
        <taxon>Candidatus Kentrum</taxon>
    </lineage>
</organism>
<evidence type="ECO:0000313" key="1">
    <source>
        <dbReference type="EMBL" id="VFK10003.1"/>
    </source>
</evidence>
<protein>
    <submittedName>
        <fullName evidence="1">Uncharacterized protein</fullName>
    </submittedName>
</protein>
<accession>A0A450VYX9</accession>
<reference evidence="1" key="1">
    <citation type="submission" date="2019-02" db="EMBL/GenBank/DDBJ databases">
        <authorList>
            <person name="Gruber-Vodicka R. H."/>
            <person name="Seah K. B. B."/>
        </authorList>
    </citation>
    <scope>NUCLEOTIDE SEQUENCE</scope>
    <source>
        <strain evidence="1">BECK_S312</strain>
        <strain evidence="2">BECK_S426</strain>
    </source>
</reference>
<dbReference type="EMBL" id="CAADFM010000030">
    <property type="protein sequence ID" value="VFK10003.1"/>
    <property type="molecule type" value="Genomic_DNA"/>
</dbReference>
<evidence type="ECO:0000313" key="2">
    <source>
        <dbReference type="EMBL" id="VFK26060.1"/>
    </source>
</evidence>